<name>A0A8H7C5R6_AGABI</name>
<evidence type="ECO:0000313" key="1">
    <source>
        <dbReference type="EMBL" id="KAF7762456.1"/>
    </source>
</evidence>
<reference evidence="1 2" key="1">
    <citation type="journal article" name="Sci. Rep.">
        <title>Telomere-to-telomere assembled and centromere annotated genomes of the two main subspecies of the button mushroom Agaricus bisporus reveal especially polymorphic chromosome ends.</title>
        <authorList>
            <person name="Sonnenberg A.S.M."/>
            <person name="Sedaghat-Telgerd N."/>
            <person name="Lavrijssen B."/>
            <person name="Ohm R.A."/>
            <person name="Hendrickx P.M."/>
            <person name="Scholtmeijer K."/>
            <person name="Baars J.J.P."/>
            <person name="van Peer A."/>
        </authorList>
    </citation>
    <scope>NUCLEOTIDE SEQUENCE [LARGE SCALE GENOMIC DNA]</scope>
    <source>
        <strain evidence="1 2">H119_p4</strain>
    </source>
</reference>
<comment type="caution">
    <text evidence="1">The sequence shown here is derived from an EMBL/GenBank/DDBJ whole genome shotgun (WGS) entry which is preliminary data.</text>
</comment>
<dbReference type="EMBL" id="JABXXO010000012">
    <property type="protein sequence ID" value="KAF7762456.1"/>
    <property type="molecule type" value="Genomic_DNA"/>
</dbReference>
<dbReference type="Proteomes" id="UP000629468">
    <property type="component" value="Unassembled WGS sequence"/>
</dbReference>
<accession>A0A8H7C5R6</accession>
<sequence length="88" mass="10218">MPHETQMRPSWGTSLNLPGSFLWTDEPCVVRPRCFHHGNIVNTDRPFITAEKGQEPVIYVQLRVEARMASASPYVCNRIERKYIESRD</sequence>
<protein>
    <submittedName>
        <fullName evidence="1">Uncharacterized protein</fullName>
    </submittedName>
</protein>
<evidence type="ECO:0000313" key="2">
    <source>
        <dbReference type="Proteomes" id="UP000629468"/>
    </source>
</evidence>
<organism evidence="1 2">
    <name type="scientific">Agaricus bisporus var. burnettii</name>
    <dbReference type="NCBI Taxonomy" id="192524"/>
    <lineage>
        <taxon>Eukaryota</taxon>
        <taxon>Fungi</taxon>
        <taxon>Dikarya</taxon>
        <taxon>Basidiomycota</taxon>
        <taxon>Agaricomycotina</taxon>
        <taxon>Agaricomycetes</taxon>
        <taxon>Agaricomycetidae</taxon>
        <taxon>Agaricales</taxon>
        <taxon>Agaricineae</taxon>
        <taxon>Agaricaceae</taxon>
        <taxon>Agaricus</taxon>
    </lineage>
</organism>
<gene>
    <name evidence="1" type="ORF">Agabi119p4_9049</name>
</gene>
<proteinExistence type="predicted"/>
<dbReference type="AlphaFoldDB" id="A0A8H7C5R6"/>